<dbReference type="Gene3D" id="3.90.1600.10">
    <property type="entry name" value="Palm domain of DNA polymerase"/>
    <property type="match status" value="1"/>
</dbReference>
<comment type="caution">
    <text evidence="1">The sequence shown here is derived from an EMBL/GenBank/DDBJ whole genome shotgun (WGS) entry which is preliminary data.</text>
</comment>
<dbReference type="OrthoDB" id="4540587at2759"/>
<keyword evidence="2" id="KW-1185">Reference proteome</keyword>
<accession>A0A9W4SVG3</accession>
<reference evidence="1" key="1">
    <citation type="submission" date="2022-08" db="EMBL/GenBank/DDBJ databases">
        <authorList>
            <person name="Kallberg Y."/>
            <person name="Tangrot J."/>
            <person name="Rosling A."/>
        </authorList>
    </citation>
    <scope>NUCLEOTIDE SEQUENCE</scope>
    <source>
        <strain evidence="1">Wild A</strain>
    </source>
</reference>
<evidence type="ECO:0000313" key="1">
    <source>
        <dbReference type="EMBL" id="CAI2182824.1"/>
    </source>
</evidence>
<proteinExistence type="predicted"/>
<dbReference type="EMBL" id="CAMKVN010002846">
    <property type="protein sequence ID" value="CAI2182824.1"/>
    <property type="molecule type" value="Genomic_DNA"/>
</dbReference>
<organism evidence="1 2">
    <name type="scientific">Funneliformis geosporum</name>
    <dbReference type="NCBI Taxonomy" id="1117311"/>
    <lineage>
        <taxon>Eukaryota</taxon>
        <taxon>Fungi</taxon>
        <taxon>Fungi incertae sedis</taxon>
        <taxon>Mucoromycota</taxon>
        <taxon>Glomeromycotina</taxon>
        <taxon>Glomeromycetes</taxon>
        <taxon>Glomerales</taxon>
        <taxon>Glomeraceae</taxon>
        <taxon>Funneliformis</taxon>
    </lineage>
</organism>
<dbReference type="AlphaFoldDB" id="A0A9W4SVG3"/>
<sequence>MDLCIARNSKSPFFLYELAKNVISAEWKNIKLVVDFVKRKEFRIKYRNNNSLYLVCPEEFFQKYDTAYDNNNRFSKEKY</sequence>
<name>A0A9W4SVG3_9GLOM</name>
<evidence type="ECO:0000313" key="2">
    <source>
        <dbReference type="Proteomes" id="UP001153678"/>
    </source>
</evidence>
<gene>
    <name evidence="1" type="ORF">FWILDA_LOCUS10771</name>
</gene>
<protein>
    <submittedName>
        <fullName evidence="1">1750_t:CDS:1</fullName>
    </submittedName>
</protein>
<dbReference type="InterPro" id="IPR023211">
    <property type="entry name" value="DNA_pol_palm_dom_sf"/>
</dbReference>
<dbReference type="Proteomes" id="UP001153678">
    <property type="component" value="Unassembled WGS sequence"/>
</dbReference>